<dbReference type="AlphaFoldDB" id="A0AAU9W0V2"/>
<feature type="compositionally biased region" description="Basic and acidic residues" evidence="1">
    <location>
        <begin position="273"/>
        <end position="284"/>
    </location>
</feature>
<evidence type="ECO:0000313" key="3">
    <source>
        <dbReference type="EMBL" id="CAH3040206.1"/>
    </source>
</evidence>
<dbReference type="PANTHER" id="PTHR18871:SF2">
    <property type="entry name" value="CENTROSOMAL PROTEIN OF 112 KDA"/>
    <property type="match status" value="1"/>
</dbReference>
<protein>
    <recommendedName>
        <fullName evidence="2">DUF4485 domain-containing protein</fullName>
    </recommendedName>
</protein>
<sequence length="999" mass="116598">MASHRYGELSGIDSGSLSERQDSMFDRYLDEMKPYVLRLPHKSERQRVALWIKKLCEPPGPGTSGRKNRNLYAQLLLHMVKRNLLEEPFTRRPEAGPLKTLPSYMSIYLDEPIQKRSASAELEEEFGHKPPDWLREIPSSSGSALSDISGSIPSTSRRELPTTSGVNPVTGPRSTTYSTSSREEKNGYEVAPGFDQPLEEKRYKGRLSSGYPGSDDILESRYGGRISPPPRRHYESPSEYQHTDSGYPSTSPPSKTNHYNGFTKGISSLNGTLREDHSFNRSSDREIELRTKMVEAKYHEDKLKLQQQHDVAVQKILDRKNMELEEVKSHYRNKITEMEAAAKKQERKVSQLVRDAQTMKEQRDAQLAELKTLAEQNGETAQHDFEKKLNDKVAEFEQEKFEMQKQHTQNIQELLDETNQRLQKMETEYNQQNSTTRLVIQELEARVQQLTQESEELQNSRSKLAKDKEELEQQASSLSTELQEAKSSLSKMEKDHSQAINEHKTVVKQLNKKTDSSMESMKQQHTAAISKATDTIAELETQVNQLKQALQDSEFQRQRQLRELESAHKQEKLNLEHLHEKKIRGIQSELEQGEAESEKRMRKLENLVKEREDQIQKLSEAQKQQAQHAEHALEDFKSQVERNSGRMFDEMKAQMEKVEEDLARSKNLREKQAKEFSRQLDDLKIKHEKEIAEINIRHEQEKAQTLRAHQIERDSSLKEQEQDKEIQLEKLRQRMLEHENQTRNRANKDAKTIAELEQQVRELREELIQANSTHKTQLMELSLLREEEKQTFKRQDENSQMKFKSQLEQQRLQLQREHSSEMEQILDKTNNRIKQMEEEYTTRSSKGHQVVETLEEEIKKLKEENNRTRTNLEKKLAQTTAKYEEEKASAKKHHSSIAKSLQQDVETQKTMVRHLEKRIQQVELDAQEKLSRLRLQHEEKIKGLMPASLREDLEDTIESLRQQISVLQSRTRVLQEELDTRNQFSSSFNVSSVRDQDES</sequence>
<feature type="region of interest" description="Disordered" evidence="1">
    <location>
        <begin position="879"/>
        <end position="903"/>
    </location>
</feature>
<feature type="region of interest" description="Disordered" evidence="1">
    <location>
        <begin position="451"/>
        <end position="491"/>
    </location>
</feature>
<comment type="caution">
    <text evidence="3">The sequence shown here is derived from an EMBL/GenBank/DDBJ whole genome shotgun (WGS) entry which is preliminary data.</text>
</comment>
<feature type="compositionally biased region" description="Basic and acidic residues" evidence="1">
    <location>
        <begin position="879"/>
        <end position="889"/>
    </location>
</feature>
<feature type="compositionally biased region" description="Polar residues" evidence="1">
    <location>
        <begin position="473"/>
        <end position="490"/>
    </location>
</feature>
<feature type="domain" description="DUF4485" evidence="2">
    <location>
        <begin position="22"/>
        <end position="104"/>
    </location>
</feature>
<name>A0AAU9W0V2_9CNID</name>
<feature type="region of interest" description="Disordered" evidence="1">
    <location>
        <begin position="127"/>
        <end position="284"/>
    </location>
</feature>
<evidence type="ECO:0000259" key="2">
    <source>
        <dbReference type="Pfam" id="PF14846"/>
    </source>
</evidence>
<evidence type="ECO:0000256" key="1">
    <source>
        <dbReference type="SAM" id="MobiDB-lite"/>
    </source>
</evidence>
<accession>A0AAU9W0V2</accession>
<feature type="compositionally biased region" description="Polar residues" evidence="1">
    <location>
        <begin position="238"/>
        <end position="271"/>
    </location>
</feature>
<evidence type="ECO:0000313" key="4">
    <source>
        <dbReference type="Proteomes" id="UP001159428"/>
    </source>
</evidence>
<dbReference type="InterPro" id="IPR027831">
    <property type="entry name" value="DUF4485"/>
</dbReference>
<reference evidence="3 4" key="1">
    <citation type="submission" date="2022-05" db="EMBL/GenBank/DDBJ databases">
        <authorList>
            <consortium name="Genoscope - CEA"/>
            <person name="William W."/>
        </authorList>
    </citation>
    <scope>NUCLEOTIDE SEQUENCE [LARGE SCALE GENOMIC DNA]</scope>
</reference>
<dbReference type="Pfam" id="PF14846">
    <property type="entry name" value="DUF4485"/>
    <property type="match status" value="1"/>
</dbReference>
<gene>
    <name evidence="3" type="ORF">PMEA_00025825</name>
</gene>
<dbReference type="Proteomes" id="UP001159428">
    <property type="component" value="Unassembled WGS sequence"/>
</dbReference>
<feature type="compositionally biased region" description="Low complexity" evidence="1">
    <location>
        <begin position="139"/>
        <end position="152"/>
    </location>
</feature>
<dbReference type="InterPro" id="IPR055310">
    <property type="entry name" value="CEP112"/>
</dbReference>
<proteinExistence type="predicted"/>
<feature type="compositionally biased region" description="Polar residues" evidence="1">
    <location>
        <begin position="451"/>
        <end position="462"/>
    </location>
</feature>
<organism evidence="3 4">
    <name type="scientific">Pocillopora meandrina</name>
    <dbReference type="NCBI Taxonomy" id="46732"/>
    <lineage>
        <taxon>Eukaryota</taxon>
        <taxon>Metazoa</taxon>
        <taxon>Cnidaria</taxon>
        <taxon>Anthozoa</taxon>
        <taxon>Hexacorallia</taxon>
        <taxon>Scleractinia</taxon>
        <taxon>Astrocoeniina</taxon>
        <taxon>Pocilloporidae</taxon>
        <taxon>Pocillopora</taxon>
    </lineage>
</organism>
<dbReference type="PANTHER" id="PTHR18871">
    <property type="entry name" value="CENTROSOMAL PROTEIN OF 112 KDA"/>
    <property type="match status" value="1"/>
</dbReference>
<keyword evidence="4" id="KW-1185">Reference proteome</keyword>
<dbReference type="EMBL" id="CALNXJ010000005">
    <property type="protein sequence ID" value="CAH3040206.1"/>
    <property type="molecule type" value="Genomic_DNA"/>
</dbReference>